<dbReference type="InterPro" id="IPR003445">
    <property type="entry name" value="Cat_transpt"/>
</dbReference>
<comment type="function">
    <text evidence="12">Low-affinity potassium transport system. Interacts with Trk system potassium uptake protein TrkA.</text>
</comment>
<feature type="transmembrane region" description="Helical" evidence="14">
    <location>
        <begin position="276"/>
        <end position="296"/>
    </location>
</feature>
<comment type="caution">
    <text evidence="15">The sequence shown here is derived from an EMBL/GenBank/DDBJ whole genome shotgun (WGS) entry which is preliminary data.</text>
</comment>
<evidence type="ECO:0000256" key="11">
    <source>
        <dbReference type="ARBA" id="ARBA00023136"/>
    </source>
</evidence>
<organism evidence="15 16">
    <name type="scientific">Candidatus Methylobacter favarea</name>
    <dbReference type="NCBI Taxonomy" id="2707345"/>
    <lineage>
        <taxon>Bacteria</taxon>
        <taxon>Pseudomonadati</taxon>
        <taxon>Pseudomonadota</taxon>
        <taxon>Gammaproteobacteria</taxon>
        <taxon>Methylococcales</taxon>
        <taxon>Methylococcaceae</taxon>
        <taxon>Methylobacter</taxon>
    </lineage>
</organism>
<keyword evidence="11 12" id="KW-0472">Membrane</keyword>
<keyword evidence="7 14" id="KW-0812">Transmembrane</keyword>
<dbReference type="PIRSF" id="PIRSF006247">
    <property type="entry name" value="TrkH"/>
    <property type="match status" value="1"/>
</dbReference>
<feature type="transmembrane region" description="Helical" evidence="14">
    <location>
        <begin position="134"/>
        <end position="161"/>
    </location>
</feature>
<dbReference type="Proteomes" id="UP000494216">
    <property type="component" value="Unassembled WGS sequence"/>
</dbReference>
<dbReference type="PANTHER" id="PTHR32024:SF2">
    <property type="entry name" value="TRK SYSTEM POTASSIUM UPTAKE PROTEIN TRKG-RELATED"/>
    <property type="match status" value="1"/>
</dbReference>
<dbReference type="AlphaFoldDB" id="A0A8S0XRD9"/>
<feature type="binding site" evidence="13">
    <location>
        <position position="221"/>
    </location>
    <ligand>
        <name>K(+)</name>
        <dbReference type="ChEBI" id="CHEBI:29103"/>
    </ligand>
</feature>
<protein>
    <recommendedName>
        <fullName evidence="12">Trk system potassium uptake protein</fullName>
    </recommendedName>
</protein>
<feature type="transmembrane region" description="Helical" evidence="14">
    <location>
        <begin position="455"/>
        <end position="479"/>
    </location>
</feature>
<feature type="transmembrane region" description="Helical" evidence="14">
    <location>
        <begin position="393"/>
        <end position="417"/>
    </location>
</feature>
<evidence type="ECO:0000313" key="16">
    <source>
        <dbReference type="Proteomes" id="UP000494216"/>
    </source>
</evidence>
<dbReference type="GO" id="GO:0005886">
    <property type="term" value="C:plasma membrane"/>
    <property type="evidence" value="ECO:0007669"/>
    <property type="project" value="UniProtKB-SubCell"/>
</dbReference>
<feature type="transmembrane region" description="Helical" evidence="14">
    <location>
        <begin position="181"/>
        <end position="200"/>
    </location>
</feature>
<evidence type="ECO:0000256" key="2">
    <source>
        <dbReference type="ARBA" id="ARBA00009137"/>
    </source>
</evidence>
<name>A0A8S0XRD9_9GAMM</name>
<comment type="similarity">
    <text evidence="2 12">Belongs to the TrkH potassium transport family.</text>
</comment>
<evidence type="ECO:0000256" key="9">
    <source>
        <dbReference type="ARBA" id="ARBA00022989"/>
    </source>
</evidence>
<keyword evidence="6 12" id="KW-0633">Potassium transport</keyword>
<dbReference type="InterPro" id="IPR004772">
    <property type="entry name" value="TrkH"/>
</dbReference>
<proteinExistence type="inferred from homology"/>
<dbReference type="GO" id="GO:0015379">
    <property type="term" value="F:potassium:chloride symporter activity"/>
    <property type="evidence" value="ECO:0007669"/>
    <property type="project" value="InterPro"/>
</dbReference>
<keyword evidence="4 12" id="KW-1003">Cell membrane</keyword>
<feature type="binding site" evidence="13">
    <location>
        <position position="112"/>
    </location>
    <ligand>
        <name>K(+)</name>
        <dbReference type="ChEBI" id="CHEBI:29103"/>
    </ligand>
</feature>
<gene>
    <name evidence="15" type="primary">trkH</name>
    <name evidence="15" type="ORF">METHB2_150053</name>
</gene>
<keyword evidence="3 12" id="KW-0813">Transport</keyword>
<evidence type="ECO:0000256" key="7">
    <source>
        <dbReference type="ARBA" id="ARBA00022692"/>
    </source>
</evidence>
<keyword evidence="8 12" id="KW-0630">Potassium</keyword>
<evidence type="ECO:0000256" key="1">
    <source>
        <dbReference type="ARBA" id="ARBA00004429"/>
    </source>
</evidence>
<feature type="transmembrane region" description="Helical" evidence="14">
    <location>
        <begin position="236"/>
        <end position="255"/>
    </location>
</feature>
<accession>A0A8S0XRD9</accession>
<feature type="transmembrane region" description="Helical" evidence="14">
    <location>
        <begin position="6"/>
        <end position="32"/>
    </location>
</feature>
<evidence type="ECO:0000256" key="4">
    <source>
        <dbReference type="ARBA" id="ARBA00022475"/>
    </source>
</evidence>
<evidence type="ECO:0000256" key="14">
    <source>
        <dbReference type="SAM" id="Phobius"/>
    </source>
</evidence>
<dbReference type="PANTHER" id="PTHR32024">
    <property type="entry name" value="TRK SYSTEM POTASSIUM UPTAKE PROTEIN TRKG-RELATED"/>
    <property type="match status" value="1"/>
</dbReference>
<evidence type="ECO:0000256" key="13">
    <source>
        <dbReference type="PIRSR" id="PIRSR006247-1"/>
    </source>
</evidence>
<keyword evidence="13" id="KW-0479">Metal-binding</keyword>
<evidence type="ECO:0000256" key="6">
    <source>
        <dbReference type="ARBA" id="ARBA00022538"/>
    </source>
</evidence>
<feature type="binding site" evidence="13">
    <location>
        <position position="111"/>
    </location>
    <ligand>
        <name>K(+)</name>
        <dbReference type="ChEBI" id="CHEBI:29103"/>
    </ligand>
</feature>
<evidence type="ECO:0000256" key="3">
    <source>
        <dbReference type="ARBA" id="ARBA00022448"/>
    </source>
</evidence>
<evidence type="ECO:0000256" key="10">
    <source>
        <dbReference type="ARBA" id="ARBA00023065"/>
    </source>
</evidence>
<keyword evidence="10 12" id="KW-0406">Ion transport</keyword>
<comment type="subcellular location">
    <subcellularLocation>
        <location evidence="1 12">Cell inner membrane</location>
        <topology evidence="1 12">Multi-pass membrane protein</topology>
    </subcellularLocation>
</comment>
<evidence type="ECO:0000313" key="15">
    <source>
        <dbReference type="EMBL" id="CAA9889929.1"/>
    </source>
</evidence>
<evidence type="ECO:0000256" key="5">
    <source>
        <dbReference type="ARBA" id="ARBA00022519"/>
    </source>
</evidence>
<sequence>MNVIVIIIHVFGLVLMGFSGLMATCLLTSFIAGDGAASAFSKGSLITLLTGALMFIPTLRTPKSVSRQAGFLLVAITWSLTPVFCTLPLLFYLPGISFIDAYFEVASALTTTGATVLSDIDHLPMSINLWRHELCWIAGMGIIIFAVAILPILGIGGMQLYKAESPGTVKEADLPPRVAQTAKALWLVYAGITLACIIALRLAGMNWFDAICHAFSAMSLGGFSTHDSSIGFFDSLSVEVVLTVFQLLAAINFATHYIVFKKRSLNPYGQDREARSFLLLMLVSCVVSAAILQHAGTYSDFLTALRHASFNVVTIATDCGFSTQDFNQWPVFVPMWMLFLSCIAASSGSTGGGIRMIRTIVLMRQARLELYKFIHPYAVKPLKIGDTVVSHDIVTSITGFIFLYFMSIVILVFMLLLSGLDFMTSFSAIIACFNNAGPGLEQVGPAMTYASLSDFQSGVCILAMLLGRVQIFSIVILFVPEFWKK</sequence>
<evidence type="ECO:0000256" key="12">
    <source>
        <dbReference type="PIRNR" id="PIRNR006247"/>
    </source>
</evidence>
<dbReference type="GO" id="GO:0046872">
    <property type="term" value="F:metal ion binding"/>
    <property type="evidence" value="ECO:0007669"/>
    <property type="project" value="UniProtKB-KW"/>
</dbReference>
<keyword evidence="16" id="KW-1185">Reference proteome</keyword>
<feature type="transmembrane region" description="Helical" evidence="14">
    <location>
        <begin position="335"/>
        <end position="357"/>
    </location>
</feature>
<feature type="transmembrane region" description="Helical" evidence="14">
    <location>
        <begin position="71"/>
        <end position="93"/>
    </location>
</feature>
<dbReference type="EMBL" id="CADCXN010000042">
    <property type="protein sequence ID" value="CAA9889929.1"/>
    <property type="molecule type" value="Genomic_DNA"/>
</dbReference>
<dbReference type="Pfam" id="PF02386">
    <property type="entry name" value="TrkH"/>
    <property type="match status" value="1"/>
</dbReference>
<keyword evidence="9 14" id="KW-1133">Transmembrane helix</keyword>
<feature type="transmembrane region" description="Helical" evidence="14">
    <location>
        <begin position="39"/>
        <end position="59"/>
    </location>
</feature>
<feature type="binding site" evidence="13">
    <location>
        <position position="220"/>
    </location>
    <ligand>
        <name>K(+)</name>
        <dbReference type="ChEBI" id="CHEBI:29103"/>
    </ligand>
</feature>
<reference evidence="15 16" key="1">
    <citation type="submission" date="2020-02" db="EMBL/GenBank/DDBJ databases">
        <authorList>
            <person name="Hogendoorn C."/>
        </authorList>
    </citation>
    <scope>NUCLEOTIDE SEQUENCE [LARGE SCALE GENOMIC DNA]</scope>
    <source>
        <strain evidence="15">METHB21</strain>
    </source>
</reference>
<evidence type="ECO:0000256" key="8">
    <source>
        <dbReference type="ARBA" id="ARBA00022958"/>
    </source>
</evidence>
<dbReference type="RefSeq" id="WP_174624900.1">
    <property type="nucleotide sequence ID" value="NZ_CADCXN010000042.1"/>
</dbReference>
<keyword evidence="5 12" id="KW-0997">Cell inner membrane</keyword>
<feature type="binding site" evidence="13">
    <location>
        <position position="435"/>
    </location>
    <ligand>
        <name>K(+)</name>
        <dbReference type="ChEBI" id="CHEBI:29103"/>
    </ligand>
</feature>